<dbReference type="OrthoDB" id="6308559at2"/>
<gene>
    <name evidence="1" type="ORF">SAMN05216361_3904</name>
</gene>
<name>A0A1M5QH01_9ALTE</name>
<dbReference type="RefSeq" id="WP_073324825.1">
    <property type="nucleotide sequence ID" value="NZ_FQWD01000006.1"/>
</dbReference>
<protein>
    <submittedName>
        <fullName evidence="1">Uncharacterized protein</fullName>
    </submittedName>
</protein>
<dbReference type="AlphaFoldDB" id="A0A1M5QH01"/>
<organism evidence="1 2">
    <name type="scientific">Marisediminitalea aggregata</name>
    <dbReference type="NCBI Taxonomy" id="634436"/>
    <lineage>
        <taxon>Bacteria</taxon>
        <taxon>Pseudomonadati</taxon>
        <taxon>Pseudomonadota</taxon>
        <taxon>Gammaproteobacteria</taxon>
        <taxon>Alteromonadales</taxon>
        <taxon>Alteromonadaceae</taxon>
        <taxon>Marisediminitalea</taxon>
    </lineage>
</organism>
<keyword evidence="2" id="KW-1185">Reference proteome</keyword>
<reference evidence="2" key="1">
    <citation type="submission" date="2016-11" db="EMBL/GenBank/DDBJ databases">
        <authorList>
            <person name="Varghese N."/>
            <person name="Submissions S."/>
        </authorList>
    </citation>
    <scope>NUCLEOTIDE SEQUENCE [LARGE SCALE GENOMIC DNA]</scope>
    <source>
        <strain evidence="2">CGMCC 1.8995</strain>
    </source>
</reference>
<proteinExistence type="predicted"/>
<dbReference type="Proteomes" id="UP000184520">
    <property type="component" value="Unassembled WGS sequence"/>
</dbReference>
<evidence type="ECO:0000313" key="2">
    <source>
        <dbReference type="Proteomes" id="UP000184520"/>
    </source>
</evidence>
<evidence type="ECO:0000313" key="1">
    <source>
        <dbReference type="EMBL" id="SHH13425.1"/>
    </source>
</evidence>
<sequence length="171" mass="20251">MRRFSVLDKNAQMELREKFPDLDKLVAVEDTSEYTYMAVSVFDRWLGHDDALKILSDVSEEEQRERDSKFIKFAENLVSNTEILNFTFRGRWHKALPLFRKFTSYTAKVNYLMCTPHNVDSSQFYKVVLPELEAVYFESWDDTNVFYLRNPEKATQIESWANESGLFCLTR</sequence>
<dbReference type="EMBL" id="FQWD01000006">
    <property type="protein sequence ID" value="SHH13425.1"/>
    <property type="molecule type" value="Genomic_DNA"/>
</dbReference>
<dbReference type="STRING" id="634436.SAMN05216361_3904"/>
<accession>A0A1M5QH01</accession>